<dbReference type="Gene3D" id="1.10.10.10">
    <property type="entry name" value="Winged helix-like DNA-binding domain superfamily/Winged helix DNA-binding domain"/>
    <property type="match status" value="1"/>
</dbReference>
<gene>
    <name evidence="2" type="ORF">F8568_009850</name>
</gene>
<evidence type="ECO:0000259" key="1">
    <source>
        <dbReference type="PROSITE" id="PS50995"/>
    </source>
</evidence>
<dbReference type="InterPro" id="IPR039422">
    <property type="entry name" value="MarR/SlyA-like"/>
</dbReference>
<dbReference type="GO" id="GO:0003677">
    <property type="term" value="F:DNA binding"/>
    <property type="evidence" value="ECO:0007669"/>
    <property type="project" value="UniProtKB-KW"/>
</dbReference>
<reference evidence="2" key="1">
    <citation type="submission" date="2019-12" db="EMBL/GenBank/DDBJ databases">
        <title>Actinomadura physcomitrii sp. nov., a novel actinomycete isolated from moss [Physcomitrium sphaericum (Ludw) Fuernr].</title>
        <authorList>
            <person name="Zhuang X."/>
        </authorList>
    </citation>
    <scope>NUCLEOTIDE SEQUENCE [LARGE SCALE GENOMIC DNA]</scope>
    <source>
        <strain evidence="2">LD22</strain>
    </source>
</reference>
<name>A0A6I4M8F2_9ACTN</name>
<dbReference type="InterPro" id="IPR036388">
    <property type="entry name" value="WH-like_DNA-bd_sf"/>
</dbReference>
<dbReference type="PRINTS" id="PR00598">
    <property type="entry name" value="HTHMARR"/>
</dbReference>
<keyword evidence="3" id="KW-1185">Reference proteome</keyword>
<evidence type="ECO:0000313" key="3">
    <source>
        <dbReference type="Proteomes" id="UP000462055"/>
    </source>
</evidence>
<dbReference type="PROSITE" id="PS50995">
    <property type="entry name" value="HTH_MARR_2"/>
    <property type="match status" value="1"/>
</dbReference>
<comment type="caution">
    <text evidence="2">The sequence shown here is derived from an EMBL/GenBank/DDBJ whole genome shotgun (WGS) entry which is preliminary data.</text>
</comment>
<dbReference type="InterPro" id="IPR036390">
    <property type="entry name" value="WH_DNA-bd_sf"/>
</dbReference>
<dbReference type="AlphaFoldDB" id="A0A6I4M8F2"/>
<dbReference type="GO" id="GO:0003700">
    <property type="term" value="F:DNA-binding transcription factor activity"/>
    <property type="evidence" value="ECO:0007669"/>
    <property type="project" value="InterPro"/>
</dbReference>
<dbReference type="GO" id="GO:0006950">
    <property type="term" value="P:response to stress"/>
    <property type="evidence" value="ECO:0007669"/>
    <property type="project" value="TreeGrafter"/>
</dbReference>
<accession>A0A6I4M8F2</accession>
<sequence length="85" mass="9280">MDARNIVAVLDALAGRGVVERRPDEADRRRRTIALTERGKALVTAVADAAAEEQDAFLGALDQAERTRLNLLLRRLYASHVDGPA</sequence>
<dbReference type="Proteomes" id="UP000462055">
    <property type="component" value="Unassembled WGS sequence"/>
</dbReference>
<dbReference type="Pfam" id="PF13463">
    <property type="entry name" value="HTH_27"/>
    <property type="match status" value="1"/>
</dbReference>
<dbReference type="EMBL" id="WBMS02000006">
    <property type="protein sequence ID" value="MWA00675.1"/>
    <property type="molecule type" value="Genomic_DNA"/>
</dbReference>
<keyword evidence="2" id="KW-0238">DNA-binding</keyword>
<protein>
    <submittedName>
        <fullName evidence="2">Winged helix DNA-binding protein</fullName>
    </submittedName>
</protein>
<dbReference type="PANTHER" id="PTHR33164:SF95">
    <property type="entry name" value="TRANSCRIPTIONAL REGULATOR"/>
    <property type="match status" value="1"/>
</dbReference>
<dbReference type="PANTHER" id="PTHR33164">
    <property type="entry name" value="TRANSCRIPTIONAL REGULATOR, MARR FAMILY"/>
    <property type="match status" value="1"/>
</dbReference>
<organism evidence="2 3">
    <name type="scientific">Actinomadura physcomitrii</name>
    <dbReference type="NCBI Taxonomy" id="2650748"/>
    <lineage>
        <taxon>Bacteria</taxon>
        <taxon>Bacillati</taxon>
        <taxon>Actinomycetota</taxon>
        <taxon>Actinomycetes</taxon>
        <taxon>Streptosporangiales</taxon>
        <taxon>Thermomonosporaceae</taxon>
        <taxon>Actinomadura</taxon>
    </lineage>
</organism>
<feature type="domain" description="HTH marR-type" evidence="1">
    <location>
        <begin position="1"/>
        <end position="78"/>
    </location>
</feature>
<evidence type="ECO:0000313" key="2">
    <source>
        <dbReference type="EMBL" id="MWA00675.1"/>
    </source>
</evidence>
<proteinExistence type="predicted"/>
<dbReference type="InterPro" id="IPR000835">
    <property type="entry name" value="HTH_MarR-typ"/>
</dbReference>
<dbReference type="SUPFAM" id="SSF46785">
    <property type="entry name" value="Winged helix' DNA-binding domain"/>
    <property type="match status" value="1"/>
</dbReference>